<dbReference type="Proteomes" id="UP000002368">
    <property type="component" value="Chromosome"/>
</dbReference>
<dbReference type="KEGG" id="bts:Btus_2329"/>
<organism evidence="1 2">
    <name type="scientific">Kyrpidia tusciae (strain DSM 2912 / NBRC 15312 / T2)</name>
    <name type="common">Bacillus tusciae</name>
    <dbReference type="NCBI Taxonomy" id="562970"/>
    <lineage>
        <taxon>Bacteria</taxon>
        <taxon>Bacillati</taxon>
        <taxon>Bacillota</taxon>
        <taxon>Bacilli</taxon>
        <taxon>Bacillales</taxon>
        <taxon>Alicyclobacillaceae</taxon>
        <taxon>Kyrpidia</taxon>
    </lineage>
</organism>
<proteinExistence type="predicted"/>
<dbReference type="eggNOG" id="COG2159">
    <property type="taxonomic scope" value="Bacteria"/>
</dbReference>
<protein>
    <submittedName>
        <fullName evidence="1">Aminocarboxymuconate semialdehyde decarboxylase-like protein</fullName>
    </submittedName>
</protein>
<dbReference type="STRING" id="562970.Btus_2329"/>
<dbReference type="InterPro" id="IPR032466">
    <property type="entry name" value="Metal_Hydrolase"/>
</dbReference>
<name>D5WS46_KYRT2</name>
<dbReference type="AlphaFoldDB" id="D5WS46"/>
<evidence type="ECO:0000313" key="1">
    <source>
        <dbReference type="EMBL" id="ADG06998.1"/>
    </source>
</evidence>
<reference evidence="1 2" key="1">
    <citation type="journal article" date="2011" name="Stand. Genomic Sci.">
        <title>Complete genome sequence of the thermophilic, hydrogen-oxidizing Bacillus tusciae type strain (T2) and reclassification in the new genus, Kyrpidia gen. nov. as Kyrpidia tusciae comb. nov. and emendation of the family Alicyclobacillaceae da Costa and Rainey, 2010.</title>
        <authorList>
            <person name="Klenk H.P."/>
            <person name="Lapidus A."/>
            <person name="Chertkov O."/>
            <person name="Copeland A."/>
            <person name="Del Rio T.G."/>
            <person name="Nolan M."/>
            <person name="Lucas S."/>
            <person name="Chen F."/>
            <person name="Tice H."/>
            <person name="Cheng J.F."/>
            <person name="Han C."/>
            <person name="Bruce D."/>
            <person name="Goodwin L."/>
            <person name="Pitluck S."/>
            <person name="Pati A."/>
            <person name="Ivanova N."/>
            <person name="Mavromatis K."/>
            <person name="Daum C."/>
            <person name="Chen A."/>
            <person name="Palaniappan K."/>
            <person name="Chang Y.J."/>
            <person name="Land M."/>
            <person name="Hauser L."/>
            <person name="Jeffries C.D."/>
            <person name="Detter J.C."/>
            <person name="Rohde M."/>
            <person name="Abt B."/>
            <person name="Pukall R."/>
            <person name="Goker M."/>
            <person name="Bristow J."/>
            <person name="Markowitz V."/>
            <person name="Hugenholtz P."/>
            <person name="Eisen J.A."/>
        </authorList>
    </citation>
    <scope>NUCLEOTIDE SEQUENCE [LARGE SCALE GENOMIC DNA]</scope>
    <source>
        <strain evidence="1 2">DSM 2912</strain>
    </source>
</reference>
<accession>D5WS46</accession>
<keyword evidence="2" id="KW-1185">Reference proteome</keyword>
<gene>
    <name evidence="1" type="ordered locus">Btus_2329</name>
</gene>
<dbReference type="HOGENOM" id="CLU_2973569_0_0_9"/>
<dbReference type="Gene3D" id="3.20.20.140">
    <property type="entry name" value="Metal-dependent hydrolases"/>
    <property type="match status" value="1"/>
</dbReference>
<sequence>MGHMVHVVGADRLLIGSDYPFAIQEKEPGRALKQLALPEDQLELIQYRNCLSYLRATR</sequence>
<dbReference type="RefSeq" id="WP_013076281.1">
    <property type="nucleotide sequence ID" value="NC_014098.1"/>
</dbReference>
<evidence type="ECO:0000313" key="2">
    <source>
        <dbReference type="Proteomes" id="UP000002368"/>
    </source>
</evidence>
<dbReference type="EMBL" id="CP002017">
    <property type="protein sequence ID" value="ADG06998.1"/>
    <property type="molecule type" value="Genomic_DNA"/>
</dbReference>
<dbReference type="SUPFAM" id="SSF51556">
    <property type="entry name" value="Metallo-dependent hydrolases"/>
    <property type="match status" value="1"/>
</dbReference>